<evidence type="ECO:0000259" key="7">
    <source>
        <dbReference type="Pfam" id="PF02518"/>
    </source>
</evidence>
<comment type="caution">
    <text evidence="8">The sequence shown here is derived from an EMBL/GenBank/DDBJ whole genome shotgun (WGS) entry which is preliminary data.</text>
</comment>
<dbReference type="RefSeq" id="WP_251947917.1">
    <property type="nucleotide sequence ID" value="NZ_JAMRYM010000113.1"/>
</dbReference>
<evidence type="ECO:0000256" key="4">
    <source>
        <dbReference type="ARBA" id="ARBA00022777"/>
    </source>
</evidence>
<keyword evidence="5" id="KW-0902">Two-component regulatory system</keyword>
<dbReference type="InterPro" id="IPR036890">
    <property type="entry name" value="HATPase_C_sf"/>
</dbReference>
<dbReference type="EMBL" id="JAMRYM010000113">
    <property type="protein sequence ID" value="MCM6764134.1"/>
    <property type="molecule type" value="Genomic_DNA"/>
</dbReference>
<dbReference type="GO" id="GO:0004673">
    <property type="term" value="F:protein histidine kinase activity"/>
    <property type="evidence" value="ECO:0007669"/>
    <property type="project" value="UniProtKB-EC"/>
</dbReference>
<comment type="catalytic activity">
    <reaction evidence="1">
        <text>ATP + protein L-histidine = ADP + protein N-phospho-L-histidine.</text>
        <dbReference type="EC" id="2.7.13.3"/>
    </reaction>
</comment>
<keyword evidence="6" id="KW-0812">Transmembrane</keyword>
<dbReference type="GO" id="GO:0000160">
    <property type="term" value="P:phosphorelay signal transduction system"/>
    <property type="evidence" value="ECO:0007669"/>
    <property type="project" value="UniProtKB-KW"/>
</dbReference>
<dbReference type="Gene3D" id="3.30.565.10">
    <property type="entry name" value="Histidine kinase-like ATPase, C-terminal domain"/>
    <property type="match status" value="1"/>
</dbReference>
<evidence type="ECO:0000256" key="1">
    <source>
        <dbReference type="ARBA" id="ARBA00000085"/>
    </source>
</evidence>
<organism evidence="8 9">
    <name type="scientific">Rathayibacter rubneri</name>
    <dbReference type="NCBI Taxonomy" id="2950106"/>
    <lineage>
        <taxon>Bacteria</taxon>
        <taxon>Bacillati</taxon>
        <taxon>Actinomycetota</taxon>
        <taxon>Actinomycetes</taxon>
        <taxon>Micrococcales</taxon>
        <taxon>Microbacteriaceae</taxon>
        <taxon>Rathayibacter</taxon>
    </lineage>
</organism>
<name>A0A9X2E4F3_9MICO</name>
<evidence type="ECO:0000313" key="8">
    <source>
        <dbReference type="EMBL" id="MCM6764134.1"/>
    </source>
</evidence>
<keyword evidence="6" id="KW-0472">Membrane</keyword>
<dbReference type="Proteomes" id="UP001155240">
    <property type="component" value="Unassembled WGS sequence"/>
</dbReference>
<dbReference type="SUPFAM" id="SSF55874">
    <property type="entry name" value="ATPase domain of HSP90 chaperone/DNA topoisomerase II/histidine kinase"/>
    <property type="match status" value="1"/>
</dbReference>
<reference evidence="8" key="1">
    <citation type="submission" date="2022-06" db="EMBL/GenBank/DDBJ databases">
        <title>Whole genome shotgun sequencing (WGS) of Rathayibacter sp. ZW T2_19, isolated from stored onions (Allium cepa).</title>
        <authorList>
            <person name="Stoll D.A."/>
            <person name="Huch M."/>
        </authorList>
    </citation>
    <scope>NUCLEOTIDE SEQUENCE</scope>
    <source>
        <strain evidence="8">ZW T2_19</strain>
    </source>
</reference>
<evidence type="ECO:0000256" key="5">
    <source>
        <dbReference type="ARBA" id="ARBA00023012"/>
    </source>
</evidence>
<keyword evidence="3" id="KW-0808">Transferase</keyword>
<feature type="transmembrane region" description="Helical" evidence="6">
    <location>
        <begin position="85"/>
        <end position="107"/>
    </location>
</feature>
<feature type="transmembrane region" description="Helical" evidence="6">
    <location>
        <begin position="52"/>
        <end position="73"/>
    </location>
</feature>
<dbReference type="Pfam" id="PF02518">
    <property type="entry name" value="HATPase_c"/>
    <property type="match status" value="1"/>
</dbReference>
<keyword evidence="4" id="KW-0418">Kinase</keyword>
<evidence type="ECO:0000256" key="2">
    <source>
        <dbReference type="ARBA" id="ARBA00012438"/>
    </source>
</evidence>
<keyword evidence="6" id="KW-1133">Transmembrane helix</keyword>
<dbReference type="AlphaFoldDB" id="A0A9X2E4F3"/>
<protein>
    <recommendedName>
        <fullName evidence="2">histidine kinase</fullName>
        <ecNumber evidence="2">2.7.13.3</ecNumber>
    </recommendedName>
</protein>
<gene>
    <name evidence="8" type="ORF">NB037_17100</name>
</gene>
<evidence type="ECO:0000256" key="6">
    <source>
        <dbReference type="SAM" id="Phobius"/>
    </source>
</evidence>
<accession>A0A9X2E4F3</accession>
<dbReference type="PANTHER" id="PTHR24421">
    <property type="entry name" value="NITRATE/NITRITE SENSOR PROTEIN NARX-RELATED"/>
    <property type="match status" value="1"/>
</dbReference>
<sequence length="352" mass="38968">MRVAVTWSTSDEGSQNARVLADLMVDAVSVAFITTGYLLFNPVFMSRRGRVLSVLLVVLSSLVAARAPLTFAFEPCDLVSLLFKQAFITILLVLLAGAGLMLVDLGVRARLQEQAELVARSNAAEALERITRRELEVRAEVAQRLHGSLQQSVILVERRVRDVQRDLDQLGATAAHAHDELAIVLQELLVLRERDVRAASESLRPTAIELGAPQAIRLLLSRLPSSISFEVSIDERFERLERLDNPRLEISLRVLIVEIVQEALSNALKHGRADHVELEIGFEEGPVLCVVFRDDGVGPQEARQPLRGLQRLRERVVGYSGDLDLQFSGRGAALRVRIPMTDYAALLVLDPV</sequence>
<feature type="domain" description="Histidine kinase/HSP90-like ATPase" evidence="7">
    <location>
        <begin position="255"/>
        <end position="311"/>
    </location>
</feature>
<dbReference type="InterPro" id="IPR003594">
    <property type="entry name" value="HATPase_dom"/>
</dbReference>
<evidence type="ECO:0000256" key="3">
    <source>
        <dbReference type="ARBA" id="ARBA00022679"/>
    </source>
</evidence>
<keyword evidence="9" id="KW-1185">Reference proteome</keyword>
<feature type="transmembrane region" description="Helical" evidence="6">
    <location>
        <begin position="20"/>
        <end position="40"/>
    </location>
</feature>
<proteinExistence type="predicted"/>
<dbReference type="InterPro" id="IPR050482">
    <property type="entry name" value="Sensor_HK_TwoCompSys"/>
</dbReference>
<dbReference type="PANTHER" id="PTHR24421:SF10">
    <property type="entry name" value="NITRATE_NITRITE SENSOR PROTEIN NARQ"/>
    <property type="match status" value="1"/>
</dbReference>
<evidence type="ECO:0000313" key="9">
    <source>
        <dbReference type="Proteomes" id="UP001155240"/>
    </source>
</evidence>
<dbReference type="EC" id="2.7.13.3" evidence="2"/>